<accession>A0ABQ2BDL9</accession>
<organism evidence="1 2">
    <name type="scientific">Isoptericola cucumis</name>
    <dbReference type="NCBI Taxonomy" id="1776856"/>
    <lineage>
        <taxon>Bacteria</taxon>
        <taxon>Bacillati</taxon>
        <taxon>Actinomycetota</taxon>
        <taxon>Actinomycetes</taxon>
        <taxon>Micrococcales</taxon>
        <taxon>Promicromonosporaceae</taxon>
        <taxon>Isoptericola</taxon>
    </lineage>
</organism>
<dbReference type="EMBL" id="BMDG01000021">
    <property type="protein sequence ID" value="GGI12213.1"/>
    <property type="molecule type" value="Genomic_DNA"/>
</dbReference>
<name>A0ABQ2BDL9_9MICO</name>
<sequence>MSDGFLTLYSRRSPSTWLPNWLTAVGADVTAPGADGRLAVLDREGDRHLISNDELARRLDAGDDLTFQAWFSRSEDLVITVRRAIEAGPARGLVAATCSLDGLAPGDVERVCRAGQDIVERAAADSADGARDLGLVLDPRGSMADLDWEQAEAIPRAALAGLTVLGVEGTVDEVRDAWRAAALSAAVPTVRIADAGDDSVDAAWARVAAAEGLVSPSGELLLSLSGHGSSDLPWLRVRTHGPLPIRDLGPHAGEPELVAADLRRRVTIAVTTEEHETWILVARAGDQA</sequence>
<evidence type="ECO:0000313" key="2">
    <source>
        <dbReference type="Proteomes" id="UP000632535"/>
    </source>
</evidence>
<dbReference type="RefSeq" id="WP_188525520.1">
    <property type="nucleotide sequence ID" value="NZ_BMDG01000021.1"/>
</dbReference>
<protein>
    <submittedName>
        <fullName evidence="1">Uncharacterized protein</fullName>
    </submittedName>
</protein>
<gene>
    <name evidence="1" type="ORF">GCM10007368_40040</name>
</gene>
<comment type="caution">
    <text evidence="1">The sequence shown here is derived from an EMBL/GenBank/DDBJ whole genome shotgun (WGS) entry which is preliminary data.</text>
</comment>
<reference evidence="2" key="1">
    <citation type="journal article" date="2019" name="Int. J. Syst. Evol. Microbiol.">
        <title>The Global Catalogue of Microorganisms (GCM) 10K type strain sequencing project: providing services to taxonomists for standard genome sequencing and annotation.</title>
        <authorList>
            <consortium name="The Broad Institute Genomics Platform"/>
            <consortium name="The Broad Institute Genome Sequencing Center for Infectious Disease"/>
            <person name="Wu L."/>
            <person name="Ma J."/>
        </authorList>
    </citation>
    <scope>NUCLEOTIDE SEQUENCE [LARGE SCALE GENOMIC DNA]</scope>
    <source>
        <strain evidence="2">CCM 8653</strain>
    </source>
</reference>
<dbReference type="Proteomes" id="UP000632535">
    <property type="component" value="Unassembled WGS sequence"/>
</dbReference>
<evidence type="ECO:0000313" key="1">
    <source>
        <dbReference type="EMBL" id="GGI12213.1"/>
    </source>
</evidence>
<keyword evidence="2" id="KW-1185">Reference proteome</keyword>
<proteinExistence type="predicted"/>